<dbReference type="EMBL" id="BSNE01000020">
    <property type="protein sequence ID" value="GLQ04335.1"/>
    <property type="molecule type" value="Genomic_DNA"/>
</dbReference>
<name>A0AA37S6U3_9GAMM</name>
<reference evidence="1" key="1">
    <citation type="journal article" date="2014" name="Int. J. Syst. Evol. Microbiol.">
        <title>Complete genome sequence of Corynebacterium casei LMG S-19264T (=DSM 44701T), isolated from a smear-ripened cheese.</title>
        <authorList>
            <consortium name="US DOE Joint Genome Institute (JGI-PGF)"/>
            <person name="Walter F."/>
            <person name="Albersmeier A."/>
            <person name="Kalinowski J."/>
            <person name="Ruckert C."/>
        </authorList>
    </citation>
    <scope>NUCLEOTIDE SEQUENCE</scope>
    <source>
        <strain evidence="1">NBRC 103034</strain>
    </source>
</reference>
<evidence type="ECO:0000313" key="2">
    <source>
        <dbReference type="Proteomes" id="UP001161408"/>
    </source>
</evidence>
<evidence type="ECO:0000313" key="1">
    <source>
        <dbReference type="EMBL" id="GLQ04335.1"/>
    </source>
</evidence>
<reference evidence="1" key="2">
    <citation type="submission" date="2023-01" db="EMBL/GenBank/DDBJ databases">
        <title>Draft genome sequence of Pseudoalteromonas tetraodonis strain NBRC 103034.</title>
        <authorList>
            <person name="Sun Q."/>
            <person name="Mori K."/>
        </authorList>
    </citation>
    <scope>NUCLEOTIDE SEQUENCE</scope>
    <source>
        <strain evidence="1">NBRC 103034</strain>
    </source>
</reference>
<gene>
    <name evidence="1" type="ORF">GCM10007914_32160</name>
</gene>
<dbReference type="AlphaFoldDB" id="A0AA37S6U3"/>
<comment type="caution">
    <text evidence="1">The sequence shown here is derived from an EMBL/GenBank/DDBJ whole genome shotgun (WGS) entry which is preliminary data.</text>
</comment>
<dbReference type="Proteomes" id="UP001161408">
    <property type="component" value="Unassembled WGS sequence"/>
</dbReference>
<proteinExistence type="predicted"/>
<organism evidence="1 2">
    <name type="scientific">Pseudoalteromonas tetraodonis GFC</name>
    <dbReference type="NCBI Taxonomy" id="1315271"/>
    <lineage>
        <taxon>Bacteria</taxon>
        <taxon>Pseudomonadati</taxon>
        <taxon>Pseudomonadota</taxon>
        <taxon>Gammaproteobacteria</taxon>
        <taxon>Alteromonadales</taxon>
        <taxon>Pseudoalteromonadaceae</taxon>
        <taxon>Pseudoalteromonas</taxon>
    </lineage>
</organism>
<sequence>MVKTPSTKTNTNDAAMVILEVNLSELNISTLSINHYYQCLFNKFLTECLSKYDFNEIKEQK</sequence>
<protein>
    <submittedName>
        <fullName evidence="1">Uncharacterized protein</fullName>
    </submittedName>
</protein>
<accession>A0AA37S6U3</accession>
<keyword evidence="2" id="KW-1185">Reference proteome</keyword>